<dbReference type="EMBL" id="VUMW01000018">
    <property type="protein sequence ID" value="MST80162.1"/>
    <property type="molecule type" value="Genomic_DNA"/>
</dbReference>
<sequence length="315" mass="34794">MKLLAITIETSYDVEDALSYYATEDLHALGTEERRRSDFEQAGWLHDSTVVDMDDIPNLPKELEFIAYFDEEQDKDDLVKKFQAKLDELAGYGLSTGEGTIKTSCIADQDWNTVWQKYYHVINLSRHLAIVPEWEDYTPAFPDQEIIKLDPGLAFGTGNHQTTQLAMLGIERAMVKPLSVVDVGTGSGILAIAAHKLGAKSVLGTDISDESMTAAKENAGLNGFYDLALQKTSLLADVDGKFDLIVANILAEILLDLIPQLDSHLNDGGQVIFSGIDYLQLPKIEAALDQNGFKIDLKMKGGRWIGLAISRKEDE</sequence>
<keyword evidence="2 6" id="KW-0963">Cytoplasm</keyword>
<dbReference type="Gene3D" id="3.40.50.150">
    <property type="entry name" value="Vaccinia Virus protein VP39"/>
    <property type="match status" value="1"/>
</dbReference>
<keyword evidence="3 6" id="KW-0489">Methyltransferase</keyword>
<accession>A0A844FPQ3</accession>
<keyword evidence="5 6" id="KW-0949">S-adenosyl-L-methionine</keyword>
<dbReference type="GO" id="GO:0008276">
    <property type="term" value="F:protein methyltransferase activity"/>
    <property type="evidence" value="ECO:0007669"/>
    <property type="project" value="UniProtKB-UniRule"/>
</dbReference>
<evidence type="ECO:0000256" key="5">
    <source>
        <dbReference type="ARBA" id="ARBA00022691"/>
    </source>
</evidence>
<dbReference type="AlphaFoldDB" id="A0A844FPQ3"/>
<gene>
    <name evidence="6" type="primary">prmA</name>
    <name evidence="7" type="ORF">FYJ61_06815</name>
</gene>
<dbReference type="GO" id="GO:0005737">
    <property type="term" value="C:cytoplasm"/>
    <property type="evidence" value="ECO:0007669"/>
    <property type="project" value="UniProtKB-SubCell"/>
</dbReference>
<dbReference type="SUPFAM" id="SSF53335">
    <property type="entry name" value="S-adenosyl-L-methionine-dependent methyltransferases"/>
    <property type="match status" value="1"/>
</dbReference>
<dbReference type="GO" id="GO:0032259">
    <property type="term" value="P:methylation"/>
    <property type="evidence" value="ECO:0007669"/>
    <property type="project" value="UniProtKB-KW"/>
</dbReference>
<comment type="function">
    <text evidence="6">Methylates ribosomal protein L11.</text>
</comment>
<comment type="subcellular location">
    <subcellularLocation>
        <location evidence="6">Cytoplasm</location>
    </subcellularLocation>
</comment>
<feature type="binding site" evidence="6">
    <location>
        <position position="163"/>
    </location>
    <ligand>
        <name>S-adenosyl-L-methionine</name>
        <dbReference type="ChEBI" id="CHEBI:59789"/>
    </ligand>
</feature>
<keyword evidence="4 6" id="KW-0808">Transferase</keyword>
<dbReference type="Pfam" id="PF06325">
    <property type="entry name" value="PrmA"/>
    <property type="match status" value="1"/>
</dbReference>
<dbReference type="HAMAP" id="MF_00735">
    <property type="entry name" value="Methyltr_PrmA"/>
    <property type="match status" value="1"/>
</dbReference>
<dbReference type="InterPro" id="IPR029063">
    <property type="entry name" value="SAM-dependent_MTases_sf"/>
</dbReference>
<dbReference type="PIRSF" id="PIRSF000401">
    <property type="entry name" value="RPL11_MTase"/>
    <property type="match status" value="1"/>
</dbReference>
<reference evidence="7 8" key="1">
    <citation type="submission" date="2019-08" db="EMBL/GenBank/DDBJ databases">
        <title>In-depth cultivation of the pig gut microbiome towards novel bacterial diversity and tailored functional studies.</title>
        <authorList>
            <person name="Wylensek D."/>
            <person name="Hitch T.C.A."/>
            <person name="Clavel T."/>
        </authorList>
    </citation>
    <scope>NUCLEOTIDE SEQUENCE [LARGE SCALE GENOMIC DNA]</scope>
    <source>
        <strain evidence="7 8">WCA-470BD-2E</strain>
    </source>
</reference>
<dbReference type="CDD" id="cd02440">
    <property type="entry name" value="AdoMet_MTases"/>
    <property type="match status" value="1"/>
</dbReference>
<evidence type="ECO:0000256" key="1">
    <source>
        <dbReference type="ARBA" id="ARBA00009741"/>
    </source>
</evidence>
<dbReference type="EC" id="2.1.1.-" evidence="6"/>
<evidence type="ECO:0000313" key="7">
    <source>
        <dbReference type="EMBL" id="MST80162.1"/>
    </source>
</evidence>
<proteinExistence type="inferred from homology"/>
<evidence type="ECO:0000256" key="6">
    <source>
        <dbReference type="HAMAP-Rule" id="MF_00735"/>
    </source>
</evidence>
<feature type="binding site" evidence="6">
    <location>
        <position position="248"/>
    </location>
    <ligand>
        <name>S-adenosyl-L-methionine</name>
        <dbReference type="ChEBI" id="CHEBI:59789"/>
    </ligand>
</feature>
<dbReference type="InterPro" id="IPR004498">
    <property type="entry name" value="Ribosomal_PrmA_MeTrfase"/>
</dbReference>
<comment type="catalytic activity">
    <reaction evidence="6">
        <text>L-lysyl-[protein] + 3 S-adenosyl-L-methionine = N(6),N(6),N(6)-trimethyl-L-lysyl-[protein] + 3 S-adenosyl-L-homocysteine + 3 H(+)</text>
        <dbReference type="Rhea" id="RHEA:54192"/>
        <dbReference type="Rhea" id="RHEA-COMP:9752"/>
        <dbReference type="Rhea" id="RHEA-COMP:13826"/>
        <dbReference type="ChEBI" id="CHEBI:15378"/>
        <dbReference type="ChEBI" id="CHEBI:29969"/>
        <dbReference type="ChEBI" id="CHEBI:57856"/>
        <dbReference type="ChEBI" id="CHEBI:59789"/>
        <dbReference type="ChEBI" id="CHEBI:61961"/>
    </reaction>
</comment>
<comment type="caution">
    <text evidence="7">The sequence shown here is derived from an EMBL/GenBank/DDBJ whole genome shotgun (WGS) entry which is preliminary data.</text>
</comment>
<dbReference type="NCBIfam" id="TIGR00406">
    <property type="entry name" value="prmA"/>
    <property type="match status" value="1"/>
</dbReference>
<evidence type="ECO:0000256" key="3">
    <source>
        <dbReference type="ARBA" id="ARBA00022603"/>
    </source>
</evidence>
<organism evidence="7 8">
    <name type="scientific">Lactobacillus equicursoris</name>
    <dbReference type="NCBI Taxonomy" id="420645"/>
    <lineage>
        <taxon>Bacteria</taxon>
        <taxon>Bacillati</taxon>
        <taxon>Bacillota</taxon>
        <taxon>Bacilli</taxon>
        <taxon>Lactobacillales</taxon>
        <taxon>Lactobacillaceae</taxon>
        <taxon>Lactobacillus</taxon>
    </lineage>
</organism>
<protein>
    <recommendedName>
        <fullName evidence="6">Ribosomal protein L11 methyltransferase</fullName>
        <shortName evidence="6">L11 Mtase</shortName>
        <ecNumber evidence="6">2.1.1.-</ecNumber>
    </recommendedName>
</protein>
<evidence type="ECO:0000256" key="2">
    <source>
        <dbReference type="ARBA" id="ARBA00022490"/>
    </source>
</evidence>
<name>A0A844FPQ3_9LACO</name>
<dbReference type="PANTHER" id="PTHR43648">
    <property type="entry name" value="ELECTRON TRANSFER FLAVOPROTEIN BETA SUBUNIT LYSINE METHYLTRANSFERASE"/>
    <property type="match status" value="1"/>
</dbReference>
<dbReference type="GO" id="GO:0005840">
    <property type="term" value="C:ribosome"/>
    <property type="evidence" value="ECO:0007669"/>
    <property type="project" value="UniProtKB-KW"/>
</dbReference>
<feature type="binding site" evidence="6">
    <location>
        <position position="184"/>
    </location>
    <ligand>
        <name>S-adenosyl-L-methionine</name>
        <dbReference type="ChEBI" id="CHEBI:59789"/>
    </ligand>
</feature>
<keyword evidence="7" id="KW-0687">Ribonucleoprotein</keyword>
<dbReference type="InterPro" id="IPR050078">
    <property type="entry name" value="Ribosomal_L11_MeTrfase_PrmA"/>
</dbReference>
<evidence type="ECO:0000313" key="8">
    <source>
        <dbReference type="Proteomes" id="UP000452141"/>
    </source>
</evidence>
<comment type="similarity">
    <text evidence="1 6">Belongs to the methyltransferase superfamily. PrmA family.</text>
</comment>
<dbReference type="PANTHER" id="PTHR43648:SF1">
    <property type="entry name" value="ELECTRON TRANSFER FLAVOPROTEIN BETA SUBUNIT LYSINE METHYLTRANSFERASE"/>
    <property type="match status" value="1"/>
</dbReference>
<feature type="binding site" evidence="6">
    <location>
        <position position="206"/>
    </location>
    <ligand>
        <name>S-adenosyl-L-methionine</name>
        <dbReference type="ChEBI" id="CHEBI:59789"/>
    </ligand>
</feature>
<dbReference type="RefSeq" id="WP_154487061.1">
    <property type="nucleotide sequence ID" value="NZ_VUMW01000018.1"/>
</dbReference>
<dbReference type="Proteomes" id="UP000452141">
    <property type="component" value="Unassembled WGS sequence"/>
</dbReference>
<keyword evidence="7" id="KW-0689">Ribosomal protein</keyword>
<evidence type="ECO:0000256" key="4">
    <source>
        <dbReference type="ARBA" id="ARBA00022679"/>
    </source>
</evidence>